<keyword evidence="3 6" id="KW-1133">Transmembrane helix</keyword>
<feature type="transmembrane region" description="Helical" evidence="6">
    <location>
        <begin position="222"/>
        <end position="255"/>
    </location>
</feature>
<evidence type="ECO:0000256" key="4">
    <source>
        <dbReference type="ARBA" id="ARBA00023136"/>
    </source>
</evidence>
<evidence type="ECO:0000256" key="3">
    <source>
        <dbReference type="ARBA" id="ARBA00022989"/>
    </source>
</evidence>
<evidence type="ECO:0000256" key="2">
    <source>
        <dbReference type="ARBA" id="ARBA00022692"/>
    </source>
</evidence>
<name>A0A9W9VAL4_9EURO</name>
<evidence type="ECO:0000256" key="1">
    <source>
        <dbReference type="ARBA" id="ARBA00004167"/>
    </source>
</evidence>
<keyword evidence="2 6" id="KW-0812">Transmembrane</keyword>
<feature type="region of interest" description="Disordered" evidence="5">
    <location>
        <begin position="270"/>
        <end position="307"/>
    </location>
</feature>
<sequence>MRSLSVLPVLSTLALLLNYALHTTATPLALEANVTEEHRLEKRCANPCGYNDWLCCETGQTCSTNSAKEAVCSDGSGGGSGEDWEYYTTTYVLTNTDLTTITSVWSSQIATPTGMGSCRFDLGETKCGSTCCDATQECALNAAGDAGQCVAESSSFVATATGTEAGSEATPGVRVTSNGASTVTATSAPTTTEGFTAPVGTDGAALIGVKATSSSGLSGGAIAGIVIGSIVGAFLLLLLCACVCFKGILEGLLAALGIGKKRRRQDTTYIEERHSHHSHGSRPPPPPGRRTWFGAKPAAGGSEVSEKKDSKWGLGTIAIIIGALALCLGLKRKRDREHDDDKTESSYPSSYYYYSDYYSNTGTEVLTDELGIRDGHDDRALALTVHDI</sequence>
<feature type="chain" id="PRO_5040892734" description="Mid2 domain-containing protein" evidence="7">
    <location>
        <begin position="26"/>
        <end position="388"/>
    </location>
</feature>
<evidence type="ECO:0000256" key="5">
    <source>
        <dbReference type="SAM" id="MobiDB-lite"/>
    </source>
</evidence>
<evidence type="ECO:0000256" key="6">
    <source>
        <dbReference type="SAM" id="Phobius"/>
    </source>
</evidence>
<dbReference type="OrthoDB" id="5425848at2759"/>
<keyword evidence="4 6" id="KW-0472">Membrane</keyword>
<dbReference type="RefSeq" id="XP_056580923.1">
    <property type="nucleotide sequence ID" value="XM_056724673.1"/>
</dbReference>
<dbReference type="InterPro" id="IPR051694">
    <property type="entry name" value="Immunoregulatory_rcpt-like"/>
</dbReference>
<dbReference type="GeneID" id="81463856"/>
<dbReference type="GO" id="GO:0071944">
    <property type="term" value="C:cell periphery"/>
    <property type="evidence" value="ECO:0007669"/>
    <property type="project" value="UniProtKB-ARBA"/>
</dbReference>
<keyword evidence="9" id="KW-1185">Reference proteome</keyword>
<dbReference type="PANTHER" id="PTHR15549">
    <property type="entry name" value="PAIRED IMMUNOGLOBULIN-LIKE TYPE 2 RECEPTOR"/>
    <property type="match status" value="1"/>
</dbReference>
<evidence type="ECO:0000256" key="7">
    <source>
        <dbReference type="SAM" id="SignalP"/>
    </source>
</evidence>
<gene>
    <name evidence="8" type="ORF">N7517_006943</name>
</gene>
<evidence type="ECO:0008006" key="10">
    <source>
        <dbReference type="Google" id="ProtNLM"/>
    </source>
</evidence>
<feature type="signal peptide" evidence="7">
    <location>
        <begin position="1"/>
        <end position="25"/>
    </location>
</feature>
<accession>A0A9W9VAL4</accession>
<evidence type="ECO:0000313" key="8">
    <source>
        <dbReference type="EMBL" id="KAJ5374937.1"/>
    </source>
</evidence>
<evidence type="ECO:0000313" key="9">
    <source>
        <dbReference type="Proteomes" id="UP001147752"/>
    </source>
</evidence>
<comment type="subcellular location">
    <subcellularLocation>
        <location evidence="1">Membrane</location>
        <topology evidence="1">Single-pass membrane protein</topology>
    </subcellularLocation>
</comment>
<dbReference type="AlphaFoldDB" id="A0A9W9VAL4"/>
<proteinExistence type="predicted"/>
<reference evidence="8" key="1">
    <citation type="submission" date="2022-12" db="EMBL/GenBank/DDBJ databases">
        <authorList>
            <person name="Petersen C."/>
        </authorList>
    </citation>
    <scope>NUCLEOTIDE SEQUENCE</scope>
    <source>
        <strain evidence="8">IBT 3081</strain>
    </source>
</reference>
<organism evidence="8 9">
    <name type="scientific">Penicillium concentricum</name>
    <dbReference type="NCBI Taxonomy" id="293559"/>
    <lineage>
        <taxon>Eukaryota</taxon>
        <taxon>Fungi</taxon>
        <taxon>Dikarya</taxon>
        <taxon>Ascomycota</taxon>
        <taxon>Pezizomycotina</taxon>
        <taxon>Eurotiomycetes</taxon>
        <taxon>Eurotiomycetidae</taxon>
        <taxon>Eurotiales</taxon>
        <taxon>Aspergillaceae</taxon>
        <taxon>Penicillium</taxon>
    </lineage>
</organism>
<keyword evidence="7" id="KW-0732">Signal</keyword>
<dbReference type="Proteomes" id="UP001147752">
    <property type="component" value="Unassembled WGS sequence"/>
</dbReference>
<comment type="caution">
    <text evidence="8">The sequence shown here is derived from an EMBL/GenBank/DDBJ whole genome shotgun (WGS) entry which is preliminary data.</text>
</comment>
<reference evidence="8" key="2">
    <citation type="journal article" date="2023" name="IMA Fungus">
        <title>Comparative genomic study of the Penicillium genus elucidates a diverse pangenome and 15 lateral gene transfer events.</title>
        <authorList>
            <person name="Petersen C."/>
            <person name="Sorensen T."/>
            <person name="Nielsen M.R."/>
            <person name="Sondergaard T.E."/>
            <person name="Sorensen J.L."/>
            <person name="Fitzpatrick D.A."/>
            <person name="Frisvad J.C."/>
            <person name="Nielsen K.L."/>
        </authorList>
    </citation>
    <scope>NUCLEOTIDE SEQUENCE</scope>
    <source>
        <strain evidence="8">IBT 3081</strain>
    </source>
</reference>
<dbReference type="EMBL" id="JAPZBT010000002">
    <property type="protein sequence ID" value="KAJ5374937.1"/>
    <property type="molecule type" value="Genomic_DNA"/>
</dbReference>
<feature type="transmembrane region" description="Helical" evidence="6">
    <location>
        <begin position="312"/>
        <end position="331"/>
    </location>
</feature>
<dbReference type="GO" id="GO:0016020">
    <property type="term" value="C:membrane"/>
    <property type="evidence" value="ECO:0007669"/>
    <property type="project" value="UniProtKB-SubCell"/>
</dbReference>
<protein>
    <recommendedName>
        <fullName evidence="10">Mid2 domain-containing protein</fullName>
    </recommendedName>
</protein>